<dbReference type="EMBL" id="CP068393">
    <property type="protein sequence ID" value="QUC66009.1"/>
    <property type="molecule type" value="Genomic_DNA"/>
</dbReference>
<protein>
    <submittedName>
        <fullName evidence="1">Uncharacterized protein</fullName>
    </submittedName>
</protein>
<dbReference type="Proteomes" id="UP000682782">
    <property type="component" value="Chromosome"/>
</dbReference>
<evidence type="ECO:0000313" key="1">
    <source>
        <dbReference type="EMBL" id="QUC66009.1"/>
    </source>
</evidence>
<gene>
    <name evidence="1" type="ORF">JYE49_08985</name>
</gene>
<accession>A0AC61MUL0</accession>
<keyword evidence="2" id="KW-1185">Reference proteome</keyword>
<proteinExistence type="predicted"/>
<sequence>MRDEYLNQIIRRGNELAVLEHAALSYPKNMSAIRWAVAAAFGMLVTFLPSVCTAHAFFQMM</sequence>
<evidence type="ECO:0000313" key="2">
    <source>
        <dbReference type="Proteomes" id="UP000682782"/>
    </source>
</evidence>
<reference evidence="1" key="1">
    <citation type="submission" date="2021-01" db="EMBL/GenBank/DDBJ databases">
        <title>Complete genome sequence of Clostridiales bacterium R-7.</title>
        <authorList>
            <person name="Mahoney-Kurpe S.C."/>
            <person name="Palevich N."/>
            <person name="Koike S."/>
            <person name="Moon C.D."/>
            <person name="Attwood G.T."/>
        </authorList>
    </citation>
    <scope>NUCLEOTIDE SEQUENCE</scope>
    <source>
        <strain evidence="1">R-7</strain>
    </source>
</reference>
<organism evidence="1 2">
    <name type="scientific">Aristaeella hokkaidonensis</name>
    <dbReference type="NCBI Taxonomy" id="3046382"/>
    <lineage>
        <taxon>Bacteria</taxon>
        <taxon>Bacillati</taxon>
        <taxon>Bacillota</taxon>
        <taxon>Clostridia</taxon>
        <taxon>Eubacteriales</taxon>
        <taxon>Aristaeellaceae</taxon>
        <taxon>Aristaeella</taxon>
    </lineage>
</organism>
<name>A0AC61MUL0_9FIRM</name>